<dbReference type="InterPro" id="IPR035906">
    <property type="entry name" value="MetI-like_sf"/>
</dbReference>
<name>A0A1I6IG78_9FIRM</name>
<evidence type="ECO:0000256" key="2">
    <source>
        <dbReference type="ARBA" id="ARBA00022448"/>
    </source>
</evidence>
<dbReference type="PANTHER" id="PTHR43744">
    <property type="entry name" value="ABC TRANSPORTER PERMEASE PROTEIN MG189-RELATED-RELATED"/>
    <property type="match status" value="1"/>
</dbReference>
<dbReference type="GO" id="GO:0005886">
    <property type="term" value="C:plasma membrane"/>
    <property type="evidence" value="ECO:0007669"/>
    <property type="project" value="UniProtKB-SubCell"/>
</dbReference>
<evidence type="ECO:0000256" key="4">
    <source>
        <dbReference type="ARBA" id="ARBA00022692"/>
    </source>
</evidence>
<feature type="transmembrane region" description="Helical" evidence="7">
    <location>
        <begin position="153"/>
        <end position="175"/>
    </location>
</feature>
<dbReference type="GO" id="GO:0055085">
    <property type="term" value="P:transmembrane transport"/>
    <property type="evidence" value="ECO:0007669"/>
    <property type="project" value="InterPro"/>
</dbReference>
<dbReference type="OrthoDB" id="157184at2"/>
<evidence type="ECO:0000256" key="5">
    <source>
        <dbReference type="ARBA" id="ARBA00022989"/>
    </source>
</evidence>
<keyword evidence="5 7" id="KW-1133">Transmembrane helix</keyword>
<keyword evidence="6 7" id="KW-0472">Membrane</keyword>
<dbReference type="PANTHER" id="PTHR43744:SF9">
    <property type="entry name" value="POLYGALACTURONAN_RHAMNOGALACTURONAN TRANSPORT SYSTEM PERMEASE PROTEIN YTCP"/>
    <property type="match status" value="1"/>
</dbReference>
<accession>A0A1I6IG78</accession>
<sequence>MSKKKRTDYENEQPKINRISKKTNFIFSAIFFLLALICVVPVVYIIIISFSSSESIAAKGYSFFPDSLTLEAYQYLWNNKVMILKAFGVSATVTITGTIVGLFLTSSMGYVLTRSKFKLKGLLTWVVFIPMVFGGGLVSTYNVYTTVLGLKDSVWVLILPMAVSSFHVIIAKTFIRTTIPQSIFESAEIDGASQLRIYFQMVIPLSKPLLATIGLLLSFGYWNDWWLSLMYIDSRDLYSLQAVLMSIERNIEYLAQNANTMGISSAQYAATMPKESMRMAMAVLIVVPIACVYPFFQRYFVSGLTIGSVKE</sequence>
<evidence type="ECO:0000256" key="6">
    <source>
        <dbReference type="ARBA" id="ARBA00023136"/>
    </source>
</evidence>
<evidence type="ECO:0000256" key="3">
    <source>
        <dbReference type="ARBA" id="ARBA00022475"/>
    </source>
</evidence>
<organism evidence="9 10">
    <name type="scientific">Anaeromicropila populeti</name>
    <dbReference type="NCBI Taxonomy" id="37658"/>
    <lineage>
        <taxon>Bacteria</taxon>
        <taxon>Bacillati</taxon>
        <taxon>Bacillota</taxon>
        <taxon>Clostridia</taxon>
        <taxon>Lachnospirales</taxon>
        <taxon>Lachnospiraceae</taxon>
        <taxon>Anaeromicropila</taxon>
    </lineage>
</organism>
<feature type="transmembrane region" description="Helical" evidence="7">
    <location>
        <begin position="122"/>
        <end position="141"/>
    </location>
</feature>
<reference evidence="9 10" key="1">
    <citation type="submission" date="2016-10" db="EMBL/GenBank/DDBJ databases">
        <authorList>
            <person name="de Groot N.N."/>
        </authorList>
    </citation>
    <scope>NUCLEOTIDE SEQUENCE [LARGE SCALE GENOMIC DNA]</scope>
    <source>
        <strain evidence="9 10">743A</strain>
    </source>
</reference>
<dbReference type="RefSeq" id="WP_092559427.1">
    <property type="nucleotide sequence ID" value="NZ_FOYZ01000002.1"/>
</dbReference>
<feature type="transmembrane region" description="Helical" evidence="7">
    <location>
        <begin position="86"/>
        <end position="110"/>
    </location>
</feature>
<dbReference type="STRING" id="37658.SAMN05661086_00829"/>
<dbReference type="PROSITE" id="PS50928">
    <property type="entry name" value="ABC_TM1"/>
    <property type="match status" value="1"/>
</dbReference>
<evidence type="ECO:0000313" key="9">
    <source>
        <dbReference type="EMBL" id="SFR65698.1"/>
    </source>
</evidence>
<dbReference type="Gene3D" id="1.10.3720.10">
    <property type="entry name" value="MetI-like"/>
    <property type="match status" value="1"/>
</dbReference>
<dbReference type="AlphaFoldDB" id="A0A1I6IG78"/>
<evidence type="ECO:0000256" key="1">
    <source>
        <dbReference type="ARBA" id="ARBA00004651"/>
    </source>
</evidence>
<dbReference type="CDD" id="cd06261">
    <property type="entry name" value="TM_PBP2"/>
    <property type="match status" value="1"/>
</dbReference>
<dbReference type="InterPro" id="IPR000515">
    <property type="entry name" value="MetI-like"/>
</dbReference>
<evidence type="ECO:0000259" key="8">
    <source>
        <dbReference type="PROSITE" id="PS50928"/>
    </source>
</evidence>
<keyword evidence="10" id="KW-1185">Reference proteome</keyword>
<comment type="subcellular location">
    <subcellularLocation>
        <location evidence="1">Cell membrane</location>
        <topology evidence="1">Multi-pass membrane protein</topology>
    </subcellularLocation>
</comment>
<feature type="domain" description="ABC transmembrane type-1" evidence="8">
    <location>
        <begin position="87"/>
        <end position="296"/>
    </location>
</feature>
<dbReference type="SUPFAM" id="SSF161098">
    <property type="entry name" value="MetI-like"/>
    <property type="match status" value="1"/>
</dbReference>
<protein>
    <submittedName>
        <fullName evidence="9">Putative aldouronate transport system permease protein</fullName>
    </submittedName>
</protein>
<feature type="transmembrane region" description="Helical" evidence="7">
    <location>
        <begin position="277"/>
        <end position="296"/>
    </location>
</feature>
<proteinExistence type="predicted"/>
<dbReference type="EMBL" id="FOYZ01000002">
    <property type="protein sequence ID" value="SFR65698.1"/>
    <property type="molecule type" value="Genomic_DNA"/>
</dbReference>
<evidence type="ECO:0000256" key="7">
    <source>
        <dbReference type="SAM" id="Phobius"/>
    </source>
</evidence>
<keyword evidence="4 7" id="KW-0812">Transmembrane</keyword>
<keyword evidence="2" id="KW-0813">Transport</keyword>
<evidence type="ECO:0000313" key="10">
    <source>
        <dbReference type="Proteomes" id="UP000199659"/>
    </source>
</evidence>
<gene>
    <name evidence="9" type="ORF">SAMN05661086_00829</name>
</gene>
<keyword evidence="3" id="KW-1003">Cell membrane</keyword>
<dbReference type="Proteomes" id="UP000199659">
    <property type="component" value="Unassembled WGS sequence"/>
</dbReference>
<feature type="transmembrane region" description="Helical" evidence="7">
    <location>
        <begin position="25"/>
        <end position="47"/>
    </location>
</feature>